<accession>A0A6L5YTV8</accession>
<gene>
    <name evidence="2" type="ORF">FYJ75_10275</name>
</gene>
<reference evidence="2 3" key="1">
    <citation type="submission" date="2019-08" db="EMBL/GenBank/DDBJ databases">
        <title>In-depth cultivation of the pig gut microbiome towards novel bacterial diversity and tailored functional studies.</title>
        <authorList>
            <person name="Wylensek D."/>
            <person name="Hitch T.C.A."/>
            <person name="Clavel T."/>
        </authorList>
    </citation>
    <scope>NUCLEOTIDE SEQUENCE [LARGE SCALE GENOMIC DNA]</scope>
    <source>
        <strain evidence="2 3">MUC/MUC-530-WT-4D</strain>
    </source>
</reference>
<proteinExistence type="predicted"/>
<dbReference type="Pfam" id="PF09578">
    <property type="entry name" value="Spore_YabQ"/>
    <property type="match status" value="1"/>
</dbReference>
<keyword evidence="1" id="KW-0812">Transmembrane</keyword>
<evidence type="ECO:0000313" key="3">
    <source>
        <dbReference type="Proteomes" id="UP000474024"/>
    </source>
</evidence>
<name>A0A6L5YTV8_9FIRM</name>
<comment type="caution">
    <text evidence="2">The sequence shown here is derived from an EMBL/GenBank/DDBJ whole genome shotgun (WGS) entry which is preliminary data.</text>
</comment>
<feature type="transmembrane region" description="Helical" evidence="1">
    <location>
        <begin position="71"/>
        <end position="90"/>
    </location>
</feature>
<dbReference type="EMBL" id="VUNI01000018">
    <property type="protein sequence ID" value="MST75399.1"/>
    <property type="molecule type" value="Genomic_DNA"/>
</dbReference>
<dbReference type="InterPro" id="IPR019074">
    <property type="entry name" value="YabQ"/>
</dbReference>
<evidence type="ECO:0000313" key="2">
    <source>
        <dbReference type="EMBL" id="MST75399.1"/>
    </source>
</evidence>
<feature type="transmembrane region" description="Helical" evidence="1">
    <location>
        <begin position="12"/>
        <end position="31"/>
    </location>
</feature>
<organism evidence="2 3">
    <name type="scientific">Roseburia porci</name>
    <dbReference type="NCBI Taxonomy" id="2605790"/>
    <lineage>
        <taxon>Bacteria</taxon>
        <taxon>Bacillati</taxon>
        <taxon>Bacillota</taxon>
        <taxon>Clostridia</taxon>
        <taxon>Lachnospirales</taxon>
        <taxon>Lachnospiraceae</taxon>
        <taxon>Roseburia</taxon>
    </lineage>
</organism>
<dbReference type="Proteomes" id="UP000474024">
    <property type="component" value="Unassembled WGS sequence"/>
</dbReference>
<sequence>MSVSGSIQNEMMLFGSAVLLGAALMLLYDVIRICRRILPRGIILVSIEDVIYWIVFGIAVFILLYRENDGAVRGFIVGGIAVGLFLYYQLLGRWLMKWMGVLIRSLKKRLKKAMEKVKIKLIKR</sequence>
<evidence type="ECO:0000256" key="1">
    <source>
        <dbReference type="SAM" id="Phobius"/>
    </source>
</evidence>
<dbReference type="AlphaFoldDB" id="A0A6L5YTV8"/>
<keyword evidence="3" id="KW-1185">Reference proteome</keyword>
<keyword evidence="1" id="KW-0472">Membrane</keyword>
<dbReference type="NCBIfam" id="TIGR02893">
    <property type="entry name" value="spore_yabQ"/>
    <property type="match status" value="1"/>
</dbReference>
<keyword evidence="1" id="KW-1133">Transmembrane helix</keyword>
<protein>
    <submittedName>
        <fullName evidence="2">Spore cortex biosynthesis protein YabQ</fullName>
    </submittedName>
</protein>
<feature type="transmembrane region" description="Helical" evidence="1">
    <location>
        <begin position="43"/>
        <end position="65"/>
    </location>
</feature>